<evidence type="ECO:0000256" key="1">
    <source>
        <dbReference type="SAM" id="MobiDB-lite"/>
    </source>
</evidence>
<dbReference type="EMBL" id="LT607409">
    <property type="protein sequence ID" value="SCF20854.1"/>
    <property type="molecule type" value="Genomic_DNA"/>
</dbReference>
<protein>
    <submittedName>
        <fullName evidence="3">Uncharacterized protein</fullName>
    </submittedName>
</protein>
<evidence type="ECO:0000256" key="2">
    <source>
        <dbReference type="SAM" id="Phobius"/>
    </source>
</evidence>
<keyword evidence="2" id="KW-1133">Transmembrane helix</keyword>
<feature type="region of interest" description="Disordered" evidence="1">
    <location>
        <begin position="1"/>
        <end position="31"/>
    </location>
</feature>
<dbReference type="Proteomes" id="UP000198224">
    <property type="component" value="Chromosome I"/>
</dbReference>
<gene>
    <name evidence="3" type="ORF">GA0070612_4843</name>
</gene>
<reference evidence="4" key="1">
    <citation type="submission" date="2016-06" db="EMBL/GenBank/DDBJ databases">
        <authorList>
            <person name="Varghese N."/>
            <person name="Submissions Spin"/>
        </authorList>
    </citation>
    <scope>NUCLEOTIDE SEQUENCE [LARGE SCALE GENOMIC DNA]</scope>
    <source>
        <strain evidence="4">DSM 45160</strain>
    </source>
</reference>
<keyword evidence="4" id="KW-1185">Reference proteome</keyword>
<proteinExistence type="predicted"/>
<organism evidence="3 4">
    <name type="scientific">Micromonospora chokoriensis</name>
    <dbReference type="NCBI Taxonomy" id="356851"/>
    <lineage>
        <taxon>Bacteria</taxon>
        <taxon>Bacillati</taxon>
        <taxon>Actinomycetota</taxon>
        <taxon>Actinomycetes</taxon>
        <taxon>Micromonosporales</taxon>
        <taxon>Micromonosporaceae</taxon>
        <taxon>Micromonospora</taxon>
    </lineage>
</organism>
<sequence>MSEVRTICEGERDQVTTVTRGTGPHQPGGAGSTENALIAGLLLVTALSIGALLCIVLSSAEEKGNVAPVAIPAISGIALAAIGAIAVVLRKRPPRGRR</sequence>
<dbReference type="AlphaFoldDB" id="A0A1C4YJG5"/>
<feature type="transmembrane region" description="Helical" evidence="2">
    <location>
        <begin position="66"/>
        <end position="89"/>
    </location>
</feature>
<accession>A0A1C4YJG5</accession>
<keyword evidence="2" id="KW-0812">Transmembrane</keyword>
<keyword evidence="2" id="KW-0472">Membrane</keyword>
<evidence type="ECO:0000313" key="3">
    <source>
        <dbReference type="EMBL" id="SCF20854.1"/>
    </source>
</evidence>
<feature type="transmembrane region" description="Helical" evidence="2">
    <location>
        <begin position="36"/>
        <end position="60"/>
    </location>
</feature>
<evidence type="ECO:0000313" key="4">
    <source>
        <dbReference type="Proteomes" id="UP000198224"/>
    </source>
</evidence>
<name>A0A1C4YJG5_9ACTN</name>
<feature type="compositionally biased region" description="Basic and acidic residues" evidence="1">
    <location>
        <begin position="1"/>
        <end position="14"/>
    </location>
</feature>